<protein>
    <submittedName>
        <fullName evidence="3">Putative polysaccharide biosynthesis protein</fullName>
    </submittedName>
</protein>
<evidence type="ECO:0000313" key="2">
    <source>
        <dbReference type="EMBL" id="GBU03769.1"/>
    </source>
</evidence>
<dbReference type="AlphaFoldDB" id="A0A4R3JGC6"/>
<dbReference type="Proteomes" id="UP000294613">
    <property type="component" value="Unassembled WGS sequence"/>
</dbReference>
<accession>A0A4R3JGC6</accession>
<evidence type="ECO:0000313" key="3">
    <source>
        <dbReference type="EMBL" id="TCS65208.1"/>
    </source>
</evidence>
<dbReference type="SUPFAM" id="SSF56059">
    <property type="entry name" value="Glutathione synthetase ATP-binding domain-like"/>
    <property type="match status" value="1"/>
</dbReference>
<evidence type="ECO:0000313" key="4">
    <source>
        <dbReference type="Proteomes" id="UP000294613"/>
    </source>
</evidence>
<gene>
    <name evidence="3" type="ORF">EDD74_12430</name>
    <name evidence="2" type="ORF">FAEUMB_03100</name>
</gene>
<evidence type="ECO:0000313" key="5">
    <source>
        <dbReference type="Proteomes" id="UP000702954"/>
    </source>
</evidence>
<feature type="domain" description="Alpha-L-glutamate ligase-related protein ATP-grasp" evidence="1">
    <location>
        <begin position="170"/>
        <end position="387"/>
    </location>
</feature>
<evidence type="ECO:0000259" key="1">
    <source>
        <dbReference type="Pfam" id="PF14397"/>
    </source>
</evidence>
<sequence>MKLDKKRICYILRSRYPKIFGIRKGLQRLKIKRLYRCCLSAKEVEECEKNPSKKAEIITPYLSKWKRYLKPSIEEMEDILENSPIYKDREDKDYLRTDMLFCRLAYGFIPSEYAGFELENKTPEQRREFASDIDMNVFGYSVNDIKELQSILDKGDGYLRFSNYFKRDAIVIKNKGDYAQFHEFVKKHPIFVKKVVFSSMGKGVELVNINEISENEKDYFEKLVSTGKYLLEEKVCQHEEMAKFNKSSVNTIRCITFKTDKGVETPYAFMRAGRNGSFVDNAGAGGIVVGVDTKTGILNTDGYDEYGSHYFCHPETKVVFKGSQIPKWEELTSLCKEAAVTVKDISYLSWDLAYTEKGWVVIEVNEVGQFIIPQIVMKRGIKRELEKSLNRMKKVI</sequence>
<dbReference type="Proteomes" id="UP000702954">
    <property type="component" value="Unassembled WGS sequence"/>
</dbReference>
<name>A0A4R3JGC6_9FIRM</name>
<proteinExistence type="predicted"/>
<reference evidence="3 4" key="2">
    <citation type="submission" date="2019-03" db="EMBL/GenBank/DDBJ databases">
        <title>Genomic Encyclopedia of Type Strains, Phase IV (KMG-IV): sequencing the most valuable type-strain genomes for metagenomic binning, comparative biology and taxonomic classification.</title>
        <authorList>
            <person name="Goeker M."/>
        </authorList>
    </citation>
    <scope>NUCLEOTIDE SEQUENCE [LARGE SCALE GENOMIC DNA]</scope>
    <source>
        <strain evidence="3 4">DSM 103426</strain>
    </source>
</reference>
<organism evidence="3 4">
    <name type="scientific">Faecalimonas umbilicata</name>
    <dbReference type="NCBI Taxonomy" id="1912855"/>
    <lineage>
        <taxon>Bacteria</taxon>
        <taxon>Bacillati</taxon>
        <taxon>Bacillota</taxon>
        <taxon>Clostridia</taxon>
        <taxon>Lachnospirales</taxon>
        <taxon>Lachnospiraceae</taxon>
        <taxon>Faecalimonas</taxon>
    </lineage>
</organism>
<dbReference type="Gene3D" id="3.30.470.20">
    <property type="entry name" value="ATP-grasp fold, B domain"/>
    <property type="match status" value="1"/>
</dbReference>
<dbReference type="RefSeq" id="WP_242990045.1">
    <property type="nucleotide sequence ID" value="NZ_BHEO01000002.1"/>
</dbReference>
<dbReference type="Pfam" id="PF14397">
    <property type="entry name" value="ATPgrasp_ST"/>
    <property type="match status" value="1"/>
</dbReference>
<reference evidence="2 5" key="1">
    <citation type="journal article" date="2018" name="Int. J. Syst. Evol. Microbiol.">
        <title>Draft Genome Sequence of Faecalimonas umbilicata JCM 30896T, an Acetate-Producing Bacterium Isolated from Human Feces.</title>
        <authorList>
            <person name="Sakamoto M."/>
            <person name="Ikeyama N."/>
            <person name="Yuki M."/>
            <person name="Ohkuma M."/>
        </authorList>
    </citation>
    <scope>NUCLEOTIDE SEQUENCE [LARGE SCALE GENOMIC DNA]</scope>
    <source>
        <strain evidence="2 5">EGH7</strain>
    </source>
</reference>
<keyword evidence="5" id="KW-1185">Reference proteome</keyword>
<comment type="caution">
    <text evidence="3">The sequence shown here is derived from an EMBL/GenBank/DDBJ whole genome shotgun (WGS) entry which is preliminary data.</text>
</comment>
<dbReference type="EMBL" id="SLZV01000024">
    <property type="protein sequence ID" value="TCS65208.1"/>
    <property type="molecule type" value="Genomic_DNA"/>
</dbReference>
<dbReference type="EMBL" id="BHEO01000002">
    <property type="protein sequence ID" value="GBU03769.1"/>
    <property type="molecule type" value="Genomic_DNA"/>
</dbReference>
<dbReference type="InterPro" id="IPR039523">
    <property type="entry name" value="RimK-rel_E_lig_ATP-grasp"/>
</dbReference>